<dbReference type="HOGENOM" id="CLU_1829014_0_0_1"/>
<keyword evidence="4" id="KW-1185">Reference proteome</keyword>
<dbReference type="RefSeq" id="XP_005819495.1">
    <property type="nucleotide sequence ID" value="XM_005819438.1"/>
</dbReference>
<accession>L1I9I3</accession>
<dbReference type="PaxDb" id="55529-EKX32515"/>
<feature type="region of interest" description="Disordered" evidence="1">
    <location>
        <begin position="1"/>
        <end position="40"/>
    </location>
</feature>
<evidence type="ECO:0000256" key="1">
    <source>
        <dbReference type="SAM" id="MobiDB-lite"/>
    </source>
</evidence>
<sequence>MYLGSKGESSTHEKCIAQKQQGDEEEAGGARWDADARRRHSRACSGKTRLSIQEKLDIIYMYYLSEASPSSSRRIVNQWDIAHVFGKSGAAISKLLKAENALKVMTTTIEGKMAKNRRKIIKSIKEEVRRKKAAAAPTKKA</sequence>
<gene>
    <name evidence="2" type="ORF">GUITHDRAFT_121301</name>
</gene>
<name>L1I9I3_GUITC</name>
<dbReference type="EMBL" id="JH993185">
    <property type="protein sequence ID" value="EKX32515.1"/>
    <property type="molecule type" value="Genomic_DNA"/>
</dbReference>
<organism evidence="2">
    <name type="scientific">Guillardia theta (strain CCMP2712)</name>
    <name type="common">Cryptophyte</name>
    <dbReference type="NCBI Taxonomy" id="905079"/>
    <lineage>
        <taxon>Eukaryota</taxon>
        <taxon>Cryptophyceae</taxon>
        <taxon>Pyrenomonadales</taxon>
        <taxon>Geminigeraceae</taxon>
        <taxon>Guillardia</taxon>
    </lineage>
</organism>
<dbReference type="KEGG" id="gtt:GUITHDRAFT_121301"/>
<evidence type="ECO:0000313" key="2">
    <source>
        <dbReference type="EMBL" id="EKX32515.1"/>
    </source>
</evidence>
<dbReference type="GeneID" id="17289243"/>
<reference evidence="3" key="3">
    <citation type="submission" date="2016-03" db="UniProtKB">
        <authorList>
            <consortium name="EnsemblProtists"/>
        </authorList>
    </citation>
    <scope>IDENTIFICATION</scope>
</reference>
<reference evidence="2 4" key="1">
    <citation type="journal article" date="2012" name="Nature">
        <title>Algal genomes reveal evolutionary mosaicism and the fate of nucleomorphs.</title>
        <authorList>
            <consortium name="DOE Joint Genome Institute"/>
            <person name="Curtis B.A."/>
            <person name="Tanifuji G."/>
            <person name="Burki F."/>
            <person name="Gruber A."/>
            <person name="Irimia M."/>
            <person name="Maruyama S."/>
            <person name="Arias M.C."/>
            <person name="Ball S.G."/>
            <person name="Gile G.H."/>
            <person name="Hirakawa Y."/>
            <person name="Hopkins J.F."/>
            <person name="Kuo A."/>
            <person name="Rensing S.A."/>
            <person name="Schmutz J."/>
            <person name="Symeonidi A."/>
            <person name="Elias M."/>
            <person name="Eveleigh R.J."/>
            <person name="Herman E.K."/>
            <person name="Klute M.J."/>
            <person name="Nakayama T."/>
            <person name="Obornik M."/>
            <person name="Reyes-Prieto A."/>
            <person name="Armbrust E.V."/>
            <person name="Aves S.J."/>
            <person name="Beiko R.G."/>
            <person name="Coutinho P."/>
            <person name="Dacks J.B."/>
            <person name="Durnford D.G."/>
            <person name="Fast N.M."/>
            <person name="Green B.R."/>
            <person name="Grisdale C.J."/>
            <person name="Hempel F."/>
            <person name="Henrissat B."/>
            <person name="Hoppner M.P."/>
            <person name="Ishida K."/>
            <person name="Kim E."/>
            <person name="Koreny L."/>
            <person name="Kroth P.G."/>
            <person name="Liu Y."/>
            <person name="Malik S.B."/>
            <person name="Maier U.G."/>
            <person name="McRose D."/>
            <person name="Mock T."/>
            <person name="Neilson J.A."/>
            <person name="Onodera N.T."/>
            <person name="Poole A.M."/>
            <person name="Pritham E.J."/>
            <person name="Richards T.A."/>
            <person name="Rocap G."/>
            <person name="Roy S.W."/>
            <person name="Sarai C."/>
            <person name="Schaack S."/>
            <person name="Shirato S."/>
            <person name="Slamovits C.H."/>
            <person name="Spencer D.F."/>
            <person name="Suzuki S."/>
            <person name="Worden A.Z."/>
            <person name="Zauner S."/>
            <person name="Barry K."/>
            <person name="Bell C."/>
            <person name="Bharti A.K."/>
            <person name="Crow J.A."/>
            <person name="Grimwood J."/>
            <person name="Kramer R."/>
            <person name="Lindquist E."/>
            <person name="Lucas S."/>
            <person name="Salamov A."/>
            <person name="McFadden G.I."/>
            <person name="Lane C.E."/>
            <person name="Keeling P.J."/>
            <person name="Gray M.W."/>
            <person name="Grigoriev I.V."/>
            <person name="Archibald J.M."/>
        </authorList>
    </citation>
    <scope>NUCLEOTIDE SEQUENCE</scope>
    <source>
        <strain evidence="2 4">CCMP2712</strain>
    </source>
</reference>
<evidence type="ECO:0000313" key="3">
    <source>
        <dbReference type="EnsemblProtists" id="EKX32515"/>
    </source>
</evidence>
<evidence type="ECO:0000313" key="4">
    <source>
        <dbReference type="Proteomes" id="UP000011087"/>
    </source>
</evidence>
<dbReference type="Proteomes" id="UP000011087">
    <property type="component" value="Unassembled WGS sequence"/>
</dbReference>
<dbReference type="EnsemblProtists" id="EKX32515">
    <property type="protein sequence ID" value="EKX32515"/>
    <property type="gene ID" value="GUITHDRAFT_121301"/>
</dbReference>
<protein>
    <submittedName>
        <fullName evidence="2 3">Uncharacterized protein</fullName>
    </submittedName>
</protein>
<proteinExistence type="predicted"/>
<dbReference type="AlphaFoldDB" id="L1I9I3"/>
<reference evidence="4" key="2">
    <citation type="submission" date="2012-11" db="EMBL/GenBank/DDBJ databases">
        <authorList>
            <person name="Kuo A."/>
            <person name="Curtis B.A."/>
            <person name="Tanifuji G."/>
            <person name="Burki F."/>
            <person name="Gruber A."/>
            <person name="Irimia M."/>
            <person name="Maruyama S."/>
            <person name="Arias M.C."/>
            <person name="Ball S.G."/>
            <person name="Gile G.H."/>
            <person name="Hirakawa Y."/>
            <person name="Hopkins J.F."/>
            <person name="Rensing S.A."/>
            <person name="Schmutz J."/>
            <person name="Symeonidi A."/>
            <person name="Elias M."/>
            <person name="Eveleigh R.J."/>
            <person name="Herman E.K."/>
            <person name="Klute M.J."/>
            <person name="Nakayama T."/>
            <person name="Obornik M."/>
            <person name="Reyes-Prieto A."/>
            <person name="Armbrust E.V."/>
            <person name="Aves S.J."/>
            <person name="Beiko R.G."/>
            <person name="Coutinho P."/>
            <person name="Dacks J.B."/>
            <person name="Durnford D.G."/>
            <person name="Fast N.M."/>
            <person name="Green B.R."/>
            <person name="Grisdale C."/>
            <person name="Hempe F."/>
            <person name="Henrissat B."/>
            <person name="Hoppner M.P."/>
            <person name="Ishida K.-I."/>
            <person name="Kim E."/>
            <person name="Koreny L."/>
            <person name="Kroth P.G."/>
            <person name="Liu Y."/>
            <person name="Malik S.-B."/>
            <person name="Maier U.G."/>
            <person name="McRose D."/>
            <person name="Mock T."/>
            <person name="Neilson J.A."/>
            <person name="Onodera N.T."/>
            <person name="Poole A.M."/>
            <person name="Pritham E.J."/>
            <person name="Richards T.A."/>
            <person name="Rocap G."/>
            <person name="Roy S.W."/>
            <person name="Sarai C."/>
            <person name="Schaack S."/>
            <person name="Shirato S."/>
            <person name="Slamovits C.H."/>
            <person name="Spencer D.F."/>
            <person name="Suzuki S."/>
            <person name="Worden A.Z."/>
            <person name="Zauner S."/>
            <person name="Barry K."/>
            <person name="Bell C."/>
            <person name="Bharti A.K."/>
            <person name="Crow J.A."/>
            <person name="Grimwood J."/>
            <person name="Kramer R."/>
            <person name="Lindquist E."/>
            <person name="Lucas S."/>
            <person name="Salamov A."/>
            <person name="McFadden G.I."/>
            <person name="Lane C.E."/>
            <person name="Keeling P.J."/>
            <person name="Gray M.W."/>
            <person name="Grigoriev I.V."/>
            <person name="Archibald J.M."/>
        </authorList>
    </citation>
    <scope>NUCLEOTIDE SEQUENCE</scope>
    <source>
        <strain evidence="4">CCMP2712</strain>
    </source>
</reference>